<dbReference type="RefSeq" id="WP_249300078.1">
    <property type="nucleotide sequence ID" value="NZ_JACRSP010000002.1"/>
</dbReference>
<keyword evidence="5" id="KW-1185">Reference proteome</keyword>
<dbReference type="PANTHER" id="PTHR43308">
    <property type="entry name" value="OUTER MEMBRANE PROTEIN ALPHA-RELATED"/>
    <property type="match status" value="1"/>
</dbReference>
<evidence type="ECO:0000313" key="4">
    <source>
        <dbReference type="EMBL" id="MBC8536314.1"/>
    </source>
</evidence>
<feature type="chain" id="PRO_5037012799" evidence="2">
    <location>
        <begin position="30"/>
        <end position="938"/>
    </location>
</feature>
<gene>
    <name evidence="4" type="ORF">H8695_06355</name>
</gene>
<feature type="domain" description="SLH" evidence="3">
    <location>
        <begin position="88"/>
        <end position="151"/>
    </location>
</feature>
<proteinExistence type="predicted"/>
<dbReference type="PANTHER" id="PTHR43308:SF5">
    <property type="entry name" value="S-LAYER PROTEIN _ PEPTIDOGLYCAN ENDO-BETA-N-ACETYLGLUCOSAMINIDASE"/>
    <property type="match status" value="1"/>
</dbReference>
<organism evidence="4 5">
    <name type="scientific">Feifania hominis</name>
    <dbReference type="NCBI Taxonomy" id="2763660"/>
    <lineage>
        <taxon>Bacteria</taxon>
        <taxon>Bacillati</taxon>
        <taxon>Bacillota</taxon>
        <taxon>Clostridia</taxon>
        <taxon>Eubacteriales</taxon>
        <taxon>Feifaniaceae</taxon>
        <taxon>Feifania</taxon>
    </lineage>
</organism>
<sequence>MRNLKKVLALVLVMALSLSLIVMTGAAFNDVKVTDSDAPAINLLNSLKILQGKENNNFDPDGTIKRSEFAAVVYRLMTGNENANRYNGATKFSDVPANHWASGYVNWATNNNIIGGYPDGTFKPDNNVTMAEAAKMLVVALGYSQTKANGQPLDFPYDYIDLAERKTINLFKNVADFSADDAAVRHVVSRMGYNALFSDCYYNAAKDGNGNLIKYTLAEGTFNIKKVSGTIVDSSNAVTGVGTLTEEGQTRVILEEKDSDGHDTTRSVTVECDTGVDMLFQKVDMWYVDNNDNGSYDSGDDVANFTINDGASLQLAGGGTFTDKTAGKETYKVNGTTYDVNLGSETKLMIFNAVATNSYTATANPAAVIAAVEGATKQDYVVTFIDNNNDDVYESVIAVEYKKGKITSVNNTASKIVFGAGSVDMKNVSIYSNYAKDDIVYFNRLSTLVEKDPVNKYTVEKANIIENVVFKGFGSDANSYVLGDTTYVANAAIAALTNNDFNKEFNLTFNHNGYLVDAERVSESTETKYVYVTDVATKTNNWDEITGGTLTGTLADGTSKTFDVKFPDSNLDENEKLGTAGKFIWSNEDGWTIADGSDAGTKGTTYAMNKVFEYTVNSSGVITNLKEIDHADGVTASAVPAAAIEYKKNNNTLYTGSSDTVLGHVNDDTVVFIKNTKDDTVKVYKGSDMPSFESTVTVAGQQAVKNAASGISYVKVMYFTVADSITTSSDTNTKYGYLVSASYGAGTETDTYAVNMKIVVDGETTNFVTANYDDSAAAEAVKDLAGSFIKFEVQKSDNKIKADTAANMTVGEHSDDSVADADSYGLGSYQGWLGNTIVFYTANTFDADAKTVKVGSSVSARVSEDVKYYLVTGDPTDRKSFVETTADSLMSADIGDDASNTAPLFEYIVASTTEGNEAASDKIVAVFIYTDVIPDVVS</sequence>
<evidence type="ECO:0000313" key="5">
    <source>
        <dbReference type="Proteomes" id="UP000620366"/>
    </source>
</evidence>
<protein>
    <submittedName>
        <fullName evidence="4">S-layer homology domain-containing protein</fullName>
    </submittedName>
</protein>
<evidence type="ECO:0000256" key="2">
    <source>
        <dbReference type="SAM" id="SignalP"/>
    </source>
</evidence>
<accession>A0A926HTX7</accession>
<dbReference type="InterPro" id="IPR051465">
    <property type="entry name" value="Cell_Envelope_Struct_Comp"/>
</dbReference>
<dbReference type="PROSITE" id="PS51272">
    <property type="entry name" value="SLH"/>
    <property type="match status" value="2"/>
</dbReference>
<keyword evidence="1" id="KW-0677">Repeat</keyword>
<dbReference type="Pfam" id="PF00395">
    <property type="entry name" value="SLH"/>
    <property type="match status" value="2"/>
</dbReference>
<dbReference type="EMBL" id="JACRSP010000002">
    <property type="protein sequence ID" value="MBC8536314.1"/>
    <property type="molecule type" value="Genomic_DNA"/>
</dbReference>
<dbReference type="InterPro" id="IPR001119">
    <property type="entry name" value="SLH_dom"/>
</dbReference>
<comment type="caution">
    <text evidence="4">The sequence shown here is derived from an EMBL/GenBank/DDBJ whole genome shotgun (WGS) entry which is preliminary data.</text>
</comment>
<evidence type="ECO:0000259" key="3">
    <source>
        <dbReference type="PROSITE" id="PS51272"/>
    </source>
</evidence>
<reference evidence="4" key="1">
    <citation type="submission" date="2020-08" db="EMBL/GenBank/DDBJ databases">
        <title>Genome public.</title>
        <authorList>
            <person name="Liu C."/>
            <person name="Sun Q."/>
        </authorList>
    </citation>
    <scope>NUCLEOTIDE SEQUENCE</scope>
    <source>
        <strain evidence="4">BX7</strain>
    </source>
</reference>
<dbReference type="Proteomes" id="UP000620366">
    <property type="component" value="Unassembled WGS sequence"/>
</dbReference>
<keyword evidence="2" id="KW-0732">Signal</keyword>
<feature type="domain" description="SLH" evidence="3">
    <location>
        <begin position="24"/>
        <end position="87"/>
    </location>
</feature>
<name>A0A926HTX7_9FIRM</name>
<dbReference type="AlphaFoldDB" id="A0A926HTX7"/>
<feature type="signal peptide" evidence="2">
    <location>
        <begin position="1"/>
        <end position="29"/>
    </location>
</feature>
<evidence type="ECO:0000256" key="1">
    <source>
        <dbReference type="ARBA" id="ARBA00022737"/>
    </source>
</evidence>